<keyword evidence="3" id="KW-1185">Reference proteome</keyword>
<feature type="domain" description="Tail specific protease" evidence="1">
    <location>
        <begin position="10"/>
        <end position="132"/>
    </location>
</feature>
<reference evidence="2 3" key="1">
    <citation type="submission" date="2018-04" db="EMBL/GenBank/DDBJ databases">
        <title>Massilia violaceinigra sp. nov., a novel purple-pigmented bacterium isolated from Tianshan glacier, Xinjiang, China.</title>
        <authorList>
            <person name="Wang H."/>
        </authorList>
    </citation>
    <scope>NUCLEOTIDE SEQUENCE [LARGE SCALE GENOMIC DNA]</scope>
    <source>
        <strain evidence="2 3">B448-2</strain>
    </source>
</reference>
<sequence>DKKLFYAFTKKVFAELREKKATTLLIDVRENGGGDDDMWKEGVLRYIADKPYQHTSTYIKKVIEGRQSASEKVGQVISGKMQNLEQPELDNPFHFSGKTYVLVGRTTYSSAILFSNTVQDFKFGMVVGATGYARARQSGGIQHFSLPHTKLSVVVPRFILDRPAG</sequence>
<dbReference type="AlphaFoldDB" id="A0A2U2I4D3"/>
<feature type="non-terminal residue" evidence="2">
    <location>
        <position position="1"/>
    </location>
</feature>
<comment type="caution">
    <text evidence="2">The sequence shown here is derived from an EMBL/GenBank/DDBJ whole genome shotgun (WGS) entry which is preliminary data.</text>
</comment>
<dbReference type="GO" id="GO:0006508">
    <property type="term" value="P:proteolysis"/>
    <property type="evidence" value="ECO:0007669"/>
    <property type="project" value="InterPro"/>
</dbReference>
<dbReference type="InterPro" id="IPR005151">
    <property type="entry name" value="Tail-specific_protease"/>
</dbReference>
<dbReference type="RefSeq" id="WP_267874670.1">
    <property type="nucleotide sequence ID" value="NZ_PXWF02000079.1"/>
</dbReference>
<evidence type="ECO:0000313" key="2">
    <source>
        <dbReference type="EMBL" id="PWF54626.1"/>
    </source>
</evidence>
<dbReference type="Pfam" id="PF03572">
    <property type="entry name" value="Peptidase_S41"/>
    <property type="match status" value="1"/>
</dbReference>
<evidence type="ECO:0000259" key="1">
    <source>
        <dbReference type="Pfam" id="PF03572"/>
    </source>
</evidence>
<feature type="non-terminal residue" evidence="2">
    <location>
        <position position="165"/>
    </location>
</feature>
<organism evidence="2 3">
    <name type="scientific">Massilia glaciei</name>
    <dbReference type="NCBI Taxonomy" id="1524097"/>
    <lineage>
        <taxon>Bacteria</taxon>
        <taxon>Pseudomonadati</taxon>
        <taxon>Pseudomonadota</taxon>
        <taxon>Betaproteobacteria</taxon>
        <taxon>Burkholderiales</taxon>
        <taxon>Oxalobacteraceae</taxon>
        <taxon>Telluria group</taxon>
        <taxon>Massilia</taxon>
    </lineage>
</organism>
<accession>A0A2U2I4D3</accession>
<protein>
    <recommendedName>
        <fullName evidence="1">Tail specific protease domain-containing protein</fullName>
    </recommendedName>
</protein>
<name>A0A2U2I4D3_9BURK</name>
<gene>
    <name evidence="2" type="ORF">C7C56_006055</name>
</gene>
<evidence type="ECO:0000313" key="3">
    <source>
        <dbReference type="Proteomes" id="UP000241421"/>
    </source>
</evidence>
<proteinExistence type="predicted"/>
<dbReference type="SUPFAM" id="SSF52096">
    <property type="entry name" value="ClpP/crotonase"/>
    <property type="match status" value="1"/>
</dbReference>
<dbReference type="InterPro" id="IPR029045">
    <property type="entry name" value="ClpP/crotonase-like_dom_sf"/>
</dbReference>
<dbReference type="GO" id="GO:0008236">
    <property type="term" value="F:serine-type peptidase activity"/>
    <property type="evidence" value="ECO:0007669"/>
    <property type="project" value="InterPro"/>
</dbReference>
<dbReference type="Gene3D" id="3.90.226.10">
    <property type="entry name" value="2-enoyl-CoA Hydratase, Chain A, domain 1"/>
    <property type="match status" value="1"/>
</dbReference>
<dbReference type="Proteomes" id="UP000241421">
    <property type="component" value="Unassembled WGS sequence"/>
</dbReference>
<dbReference type="EMBL" id="PXWF02000079">
    <property type="protein sequence ID" value="PWF54626.1"/>
    <property type="molecule type" value="Genomic_DNA"/>
</dbReference>